<evidence type="ECO:0000256" key="1">
    <source>
        <dbReference type="SAM" id="MobiDB-lite"/>
    </source>
</evidence>
<dbReference type="Proteomes" id="UP000030651">
    <property type="component" value="Unassembled WGS sequence"/>
</dbReference>
<proteinExistence type="predicted"/>
<sequence length="372" mass="40735">MPKTDEHNATSRSSKQPKPRQRVHKPPPVLEVPDINEDASERKRILNVLAQRRYRQRKRQKKLDPAAGNDDSSREESVGFEGAVQDPTQAASPHIVATRAGSYDASSSQAPSQYGEPSMAEFDMPPEWSTYSLSPASSDFLLAPGEEPASETNMPYSSGAYLPNVTGVATQSYNIDPNLYMDMSCPYMDEYSSRARAGEEAAPSYAFPESYPITMPELKVLQAFVQLATKLNCEGPVWHLRAPSSFGETANIPDVSGLSLPPVELTTKTGPSSSLVIEFPPWPSVRQRLIGVLPLPGELGSHLSADSGGPMDNLFYGVAGDSQGVRIWSHAPHDVYMHAYQLFSEEWKSDHDCQSVGQASSWRSTSDDGEIQ</sequence>
<dbReference type="RefSeq" id="XP_007832205.1">
    <property type="nucleotide sequence ID" value="XM_007834014.1"/>
</dbReference>
<dbReference type="OMA" id="FERWWWA"/>
<dbReference type="AlphaFoldDB" id="W3XDQ8"/>
<protein>
    <recommendedName>
        <fullName evidence="4">BZIP domain-containing protein</fullName>
    </recommendedName>
</protein>
<feature type="region of interest" description="Disordered" evidence="1">
    <location>
        <begin position="1"/>
        <end position="126"/>
    </location>
</feature>
<evidence type="ECO:0008006" key="4">
    <source>
        <dbReference type="Google" id="ProtNLM"/>
    </source>
</evidence>
<dbReference type="HOGENOM" id="CLU_037870_1_0_1"/>
<gene>
    <name evidence="2" type="ORF">PFICI_05433</name>
</gene>
<evidence type="ECO:0000313" key="2">
    <source>
        <dbReference type="EMBL" id="ETS83557.1"/>
    </source>
</evidence>
<dbReference type="EMBL" id="KI912111">
    <property type="protein sequence ID" value="ETS83557.1"/>
    <property type="molecule type" value="Genomic_DNA"/>
</dbReference>
<dbReference type="GeneID" id="19270446"/>
<evidence type="ECO:0000313" key="3">
    <source>
        <dbReference type="Proteomes" id="UP000030651"/>
    </source>
</evidence>
<organism evidence="2 3">
    <name type="scientific">Pestalotiopsis fici (strain W106-1 / CGMCC3.15140)</name>
    <dbReference type="NCBI Taxonomy" id="1229662"/>
    <lineage>
        <taxon>Eukaryota</taxon>
        <taxon>Fungi</taxon>
        <taxon>Dikarya</taxon>
        <taxon>Ascomycota</taxon>
        <taxon>Pezizomycotina</taxon>
        <taxon>Sordariomycetes</taxon>
        <taxon>Xylariomycetidae</taxon>
        <taxon>Amphisphaeriales</taxon>
        <taxon>Sporocadaceae</taxon>
        <taxon>Pestalotiopsis</taxon>
    </lineage>
</organism>
<feature type="compositionally biased region" description="Basic residues" evidence="1">
    <location>
        <begin position="52"/>
        <end position="61"/>
    </location>
</feature>
<dbReference type="OrthoDB" id="2245989at2759"/>
<dbReference type="InParanoid" id="W3XDQ8"/>
<accession>W3XDQ8</accession>
<reference evidence="3" key="1">
    <citation type="journal article" date="2015" name="BMC Genomics">
        <title>Genomic and transcriptomic analysis of the endophytic fungus Pestalotiopsis fici reveals its lifestyle and high potential for synthesis of natural products.</title>
        <authorList>
            <person name="Wang X."/>
            <person name="Zhang X."/>
            <person name="Liu L."/>
            <person name="Xiang M."/>
            <person name="Wang W."/>
            <person name="Sun X."/>
            <person name="Che Y."/>
            <person name="Guo L."/>
            <person name="Liu G."/>
            <person name="Guo L."/>
            <person name="Wang C."/>
            <person name="Yin W.B."/>
            <person name="Stadler M."/>
            <person name="Zhang X."/>
            <person name="Liu X."/>
        </authorList>
    </citation>
    <scope>NUCLEOTIDE SEQUENCE [LARGE SCALE GENOMIC DNA]</scope>
    <source>
        <strain evidence="3">W106-1 / CGMCC3.15140</strain>
    </source>
</reference>
<name>W3XDQ8_PESFW</name>
<dbReference type="eggNOG" id="ENOG502S26C">
    <property type="taxonomic scope" value="Eukaryota"/>
</dbReference>
<keyword evidence="3" id="KW-1185">Reference proteome</keyword>
<dbReference type="KEGG" id="pfy:PFICI_05433"/>
<feature type="compositionally biased region" description="Basic residues" evidence="1">
    <location>
        <begin position="15"/>
        <end position="25"/>
    </location>
</feature>